<feature type="domain" description="Pyrrolo-quinoline quinone repeat" evidence="2">
    <location>
        <begin position="117"/>
        <end position="236"/>
    </location>
</feature>
<evidence type="ECO:0000313" key="3">
    <source>
        <dbReference type="EMBL" id="QDS86663.1"/>
    </source>
</evidence>
<dbReference type="Gene3D" id="2.130.10.10">
    <property type="entry name" value="YVTN repeat-like/Quinoprotein amine dehydrogenase"/>
    <property type="match status" value="2"/>
</dbReference>
<sequence precursor="true">MFRQTRLDLFFLSMAALILCGSTRLSAEDWPQFRGPESRGVSEAMELPDRWSESENVVWKTPIAGRGWSSPIVVGERLFLTTVTRNTGKPEDAKPGLYFGGNREKPADVPHAWKAICLDRKSGKPLWEKTLHQGKPATSRHIKNSYASETPVSDGEHLYVLFGDVGLYCLSVDGDLVWQKKLPPCKTRYDWGTAASPVLHEGRLYLISDNEDASYLAAIDAKTGEQVWRVERDEKSNWSTPFIWRNELRTEIITPGTGRIRSYDLDGKLLYELSGCSSITIAMPYAAHGLLYVSSGYVNDDMRPIFAIRPGASGDISLRGEATSNEFIAWCQPKAAPYNPSTIVYGDQLYVLHDRGLMASYDALTGEVIYEKKRIPGGRSFTSSPWAYQGKIFCLNEFGKTLAIAAGPEFKLLQTNELDSTELCMTTPAIADGQLILRTGDAVYCIAKP</sequence>
<evidence type="ECO:0000256" key="1">
    <source>
        <dbReference type="SAM" id="SignalP"/>
    </source>
</evidence>
<evidence type="ECO:0000313" key="4">
    <source>
        <dbReference type="Proteomes" id="UP000319557"/>
    </source>
</evidence>
<dbReference type="KEGG" id="ruv:EC9_08360"/>
<protein>
    <submittedName>
        <fullName evidence="3">Outer membrane biogenesis protein BamB</fullName>
    </submittedName>
</protein>
<feature type="signal peptide" evidence="1">
    <location>
        <begin position="1"/>
        <end position="27"/>
    </location>
</feature>
<dbReference type="InterPro" id="IPR018391">
    <property type="entry name" value="PQQ_b-propeller_rpt"/>
</dbReference>
<dbReference type="PANTHER" id="PTHR34512:SF30">
    <property type="entry name" value="OUTER MEMBRANE PROTEIN ASSEMBLY FACTOR BAMB"/>
    <property type="match status" value="1"/>
</dbReference>
<dbReference type="EMBL" id="CP036261">
    <property type="protein sequence ID" value="QDS86663.1"/>
    <property type="molecule type" value="Genomic_DNA"/>
</dbReference>
<gene>
    <name evidence="3" type="ORF">EC9_08360</name>
</gene>
<evidence type="ECO:0000259" key="2">
    <source>
        <dbReference type="Pfam" id="PF13360"/>
    </source>
</evidence>
<dbReference type="Pfam" id="PF13360">
    <property type="entry name" value="PQQ_2"/>
    <property type="match status" value="1"/>
</dbReference>
<dbReference type="InterPro" id="IPR011047">
    <property type="entry name" value="Quinoprotein_ADH-like_sf"/>
</dbReference>
<keyword evidence="1" id="KW-0732">Signal</keyword>
<dbReference type="Proteomes" id="UP000319557">
    <property type="component" value="Chromosome"/>
</dbReference>
<dbReference type="SMART" id="SM00564">
    <property type="entry name" value="PQQ"/>
    <property type="match status" value="3"/>
</dbReference>
<keyword evidence="4" id="KW-1185">Reference proteome</keyword>
<dbReference type="InterPro" id="IPR002372">
    <property type="entry name" value="PQQ_rpt_dom"/>
</dbReference>
<dbReference type="SUPFAM" id="SSF50998">
    <property type="entry name" value="Quinoprotein alcohol dehydrogenase-like"/>
    <property type="match status" value="1"/>
</dbReference>
<accession>A0A517LVL6</accession>
<reference evidence="3 4" key="1">
    <citation type="submission" date="2019-02" db="EMBL/GenBank/DDBJ databases">
        <title>Deep-cultivation of Planctomycetes and their phenomic and genomic characterization uncovers novel biology.</title>
        <authorList>
            <person name="Wiegand S."/>
            <person name="Jogler M."/>
            <person name="Boedeker C."/>
            <person name="Pinto D."/>
            <person name="Vollmers J."/>
            <person name="Rivas-Marin E."/>
            <person name="Kohn T."/>
            <person name="Peeters S.H."/>
            <person name="Heuer A."/>
            <person name="Rast P."/>
            <person name="Oberbeckmann S."/>
            <person name="Bunk B."/>
            <person name="Jeske O."/>
            <person name="Meyerdierks A."/>
            <person name="Storesund J.E."/>
            <person name="Kallscheuer N."/>
            <person name="Luecker S."/>
            <person name="Lage O.M."/>
            <person name="Pohl T."/>
            <person name="Merkel B.J."/>
            <person name="Hornburger P."/>
            <person name="Mueller R.-W."/>
            <person name="Bruemmer F."/>
            <person name="Labrenz M."/>
            <person name="Spormann A.M."/>
            <person name="Op den Camp H."/>
            <person name="Overmann J."/>
            <person name="Amann R."/>
            <person name="Jetten M.S.M."/>
            <person name="Mascher T."/>
            <person name="Medema M.H."/>
            <person name="Devos D.P."/>
            <person name="Kaster A.-K."/>
            <person name="Ovreas L."/>
            <person name="Rohde M."/>
            <person name="Galperin M.Y."/>
            <person name="Jogler C."/>
        </authorList>
    </citation>
    <scope>NUCLEOTIDE SEQUENCE [LARGE SCALE GENOMIC DNA]</scope>
    <source>
        <strain evidence="3 4">EC9</strain>
    </source>
</reference>
<dbReference type="AlphaFoldDB" id="A0A517LVL6"/>
<dbReference type="PANTHER" id="PTHR34512">
    <property type="entry name" value="CELL SURFACE PROTEIN"/>
    <property type="match status" value="1"/>
</dbReference>
<name>A0A517LVL6_9BACT</name>
<dbReference type="InterPro" id="IPR015943">
    <property type="entry name" value="WD40/YVTN_repeat-like_dom_sf"/>
</dbReference>
<organism evidence="3 4">
    <name type="scientific">Rosistilla ulvae</name>
    <dbReference type="NCBI Taxonomy" id="1930277"/>
    <lineage>
        <taxon>Bacteria</taxon>
        <taxon>Pseudomonadati</taxon>
        <taxon>Planctomycetota</taxon>
        <taxon>Planctomycetia</taxon>
        <taxon>Pirellulales</taxon>
        <taxon>Pirellulaceae</taxon>
        <taxon>Rosistilla</taxon>
    </lineage>
</organism>
<proteinExistence type="predicted"/>
<feature type="chain" id="PRO_5021945028" evidence="1">
    <location>
        <begin position="28"/>
        <end position="449"/>
    </location>
</feature>